<evidence type="ECO:0000313" key="4">
    <source>
        <dbReference type="Proteomes" id="UP000824005"/>
    </source>
</evidence>
<dbReference type="AlphaFoldDB" id="A0A9D1YUQ4"/>
<sequence>MTYDPNNPYANQQQSPQQYGNQQPYGHQYGQYSIGGSGQYQYGDTSSYMNAAQSVQTKTNVMAIISLVLGSVSFALSFGVVLWLISLLIGVAGLILGFIGMSKAKSYGSGKGVAIAGIITNALGILGSLFWAFMSLLLFVPLL</sequence>
<keyword evidence="2" id="KW-0812">Transmembrane</keyword>
<keyword evidence="2" id="KW-0472">Membrane</keyword>
<dbReference type="EMBL" id="DXDC01000230">
    <property type="protein sequence ID" value="HIY66174.1"/>
    <property type="molecule type" value="Genomic_DNA"/>
</dbReference>
<dbReference type="Proteomes" id="UP000824005">
    <property type="component" value="Unassembled WGS sequence"/>
</dbReference>
<feature type="transmembrane region" description="Helical" evidence="2">
    <location>
        <begin position="113"/>
        <end position="140"/>
    </location>
</feature>
<feature type="region of interest" description="Disordered" evidence="1">
    <location>
        <begin position="1"/>
        <end position="21"/>
    </location>
</feature>
<evidence type="ECO:0000256" key="1">
    <source>
        <dbReference type="SAM" id="MobiDB-lite"/>
    </source>
</evidence>
<keyword evidence="2" id="KW-1133">Transmembrane helix</keyword>
<evidence type="ECO:0000313" key="3">
    <source>
        <dbReference type="EMBL" id="HIY66174.1"/>
    </source>
</evidence>
<comment type="caution">
    <text evidence="3">The sequence shown here is derived from an EMBL/GenBank/DDBJ whole genome shotgun (WGS) entry which is preliminary data.</text>
</comment>
<evidence type="ECO:0000256" key="2">
    <source>
        <dbReference type="SAM" id="Phobius"/>
    </source>
</evidence>
<accession>A0A9D1YUQ4</accession>
<name>A0A9D1YUQ4_9MICO</name>
<feature type="transmembrane region" description="Helical" evidence="2">
    <location>
        <begin position="82"/>
        <end position="101"/>
    </location>
</feature>
<protein>
    <submittedName>
        <fullName evidence="3">DUF4190 domain-containing protein</fullName>
    </submittedName>
</protein>
<reference evidence="3" key="1">
    <citation type="journal article" date="2021" name="PeerJ">
        <title>Extensive microbial diversity within the chicken gut microbiome revealed by metagenomics and culture.</title>
        <authorList>
            <person name="Gilroy R."/>
            <person name="Ravi A."/>
            <person name="Getino M."/>
            <person name="Pursley I."/>
            <person name="Horton D.L."/>
            <person name="Alikhan N.F."/>
            <person name="Baker D."/>
            <person name="Gharbi K."/>
            <person name="Hall N."/>
            <person name="Watson M."/>
            <person name="Adriaenssens E.M."/>
            <person name="Foster-Nyarko E."/>
            <person name="Jarju S."/>
            <person name="Secka A."/>
            <person name="Antonio M."/>
            <person name="Oren A."/>
            <person name="Chaudhuri R.R."/>
            <person name="La Ragione R."/>
            <person name="Hildebrand F."/>
            <person name="Pallen M.J."/>
        </authorList>
    </citation>
    <scope>NUCLEOTIDE SEQUENCE</scope>
    <source>
        <strain evidence="3">ChiGjej1B1-98</strain>
    </source>
</reference>
<organism evidence="3 4">
    <name type="scientific">Candidatus Agrococcus pullicola</name>
    <dbReference type="NCBI Taxonomy" id="2838429"/>
    <lineage>
        <taxon>Bacteria</taxon>
        <taxon>Bacillati</taxon>
        <taxon>Actinomycetota</taxon>
        <taxon>Actinomycetes</taxon>
        <taxon>Micrococcales</taxon>
        <taxon>Microbacteriaceae</taxon>
        <taxon>Agrococcus</taxon>
    </lineage>
</organism>
<reference evidence="3" key="2">
    <citation type="submission" date="2021-04" db="EMBL/GenBank/DDBJ databases">
        <authorList>
            <person name="Gilroy R."/>
        </authorList>
    </citation>
    <scope>NUCLEOTIDE SEQUENCE</scope>
    <source>
        <strain evidence="3">ChiGjej1B1-98</strain>
    </source>
</reference>
<proteinExistence type="predicted"/>
<gene>
    <name evidence="3" type="ORF">H9830_07855</name>
</gene>